<dbReference type="Proteomes" id="UP000325577">
    <property type="component" value="Linkage Group LG1"/>
</dbReference>
<keyword evidence="3" id="KW-1185">Reference proteome</keyword>
<evidence type="ECO:0000256" key="1">
    <source>
        <dbReference type="SAM" id="MobiDB-lite"/>
    </source>
</evidence>
<evidence type="ECO:0000313" key="2">
    <source>
        <dbReference type="EMBL" id="KAA8547403.1"/>
    </source>
</evidence>
<feature type="compositionally biased region" description="Basic and acidic residues" evidence="1">
    <location>
        <begin position="8"/>
        <end position="17"/>
    </location>
</feature>
<organism evidence="2 3">
    <name type="scientific">Nyssa sinensis</name>
    <dbReference type="NCBI Taxonomy" id="561372"/>
    <lineage>
        <taxon>Eukaryota</taxon>
        <taxon>Viridiplantae</taxon>
        <taxon>Streptophyta</taxon>
        <taxon>Embryophyta</taxon>
        <taxon>Tracheophyta</taxon>
        <taxon>Spermatophyta</taxon>
        <taxon>Magnoliopsida</taxon>
        <taxon>eudicotyledons</taxon>
        <taxon>Gunneridae</taxon>
        <taxon>Pentapetalae</taxon>
        <taxon>asterids</taxon>
        <taxon>Cornales</taxon>
        <taxon>Nyssaceae</taxon>
        <taxon>Nyssa</taxon>
    </lineage>
</organism>
<reference evidence="2 3" key="1">
    <citation type="submission" date="2019-09" db="EMBL/GenBank/DDBJ databases">
        <title>A chromosome-level genome assembly of the Chinese tupelo Nyssa sinensis.</title>
        <authorList>
            <person name="Yang X."/>
            <person name="Kang M."/>
            <person name="Yang Y."/>
            <person name="Xiong H."/>
            <person name="Wang M."/>
            <person name="Zhang Z."/>
            <person name="Wang Z."/>
            <person name="Wu H."/>
            <person name="Ma T."/>
            <person name="Liu J."/>
            <person name="Xi Z."/>
        </authorList>
    </citation>
    <scope>NUCLEOTIDE SEQUENCE [LARGE SCALE GENOMIC DNA]</scope>
    <source>
        <strain evidence="2">J267</strain>
        <tissue evidence="2">Leaf</tissue>
    </source>
</reference>
<sequence length="128" mass="14511">MGGDWGGDGERQREEGSNGRGWSSVGIDIEGKVVKTRGDVMSSACVKGKKKRENFGRIDTNKWQRYGQFWSRFDKVVWWNGIVGTGKNGGRHAPCLGIGCYSEEHRDGKENHDGRDQSRRLQDWPKVR</sequence>
<name>A0A5J5BWA9_9ASTE</name>
<gene>
    <name evidence="2" type="ORF">F0562_003733</name>
</gene>
<feature type="region of interest" description="Disordered" evidence="1">
    <location>
        <begin position="105"/>
        <end position="128"/>
    </location>
</feature>
<accession>A0A5J5BWA9</accession>
<feature type="region of interest" description="Disordered" evidence="1">
    <location>
        <begin position="1"/>
        <end position="25"/>
    </location>
</feature>
<proteinExistence type="predicted"/>
<dbReference type="EMBL" id="CM018032">
    <property type="protein sequence ID" value="KAA8547403.1"/>
    <property type="molecule type" value="Genomic_DNA"/>
</dbReference>
<dbReference type="AlphaFoldDB" id="A0A5J5BWA9"/>
<protein>
    <submittedName>
        <fullName evidence="2">Uncharacterized protein</fullName>
    </submittedName>
</protein>
<evidence type="ECO:0000313" key="3">
    <source>
        <dbReference type="Proteomes" id="UP000325577"/>
    </source>
</evidence>